<keyword evidence="1" id="KW-0732">Signal</keyword>
<accession>A0A7Y0E4V0</accession>
<gene>
    <name evidence="2" type="ORF">HH303_18105</name>
</gene>
<sequence>MKRLIPLTLPLTAALALTLTTVSPAWAEPKNTAVLQGLDKVTAQVSTFEVAIDQPIDFGALRIRVRHCDKTPPEEKPEAAAFVEIDELRPGQDQKVLFTGWMFASSPGLNAVEHAVYDVWVLDCVDRGLPEEGEQPADAQ</sequence>
<evidence type="ECO:0000313" key="2">
    <source>
        <dbReference type="EMBL" id="NMM46411.1"/>
    </source>
</evidence>
<dbReference type="InterPro" id="IPR019225">
    <property type="entry name" value="DUF2155"/>
</dbReference>
<protein>
    <submittedName>
        <fullName evidence="2">DUF2155 domain-containing protein</fullName>
    </submittedName>
</protein>
<proteinExistence type="predicted"/>
<reference evidence="2 3" key="1">
    <citation type="submission" date="2020-04" db="EMBL/GenBank/DDBJ databases">
        <title>Rhodospirillaceae bacterium KN72 isolated from deep sea.</title>
        <authorList>
            <person name="Zhang D.-C."/>
        </authorList>
    </citation>
    <scope>NUCLEOTIDE SEQUENCE [LARGE SCALE GENOMIC DNA]</scope>
    <source>
        <strain evidence="2 3">KN72</strain>
    </source>
</reference>
<feature type="chain" id="PRO_5030711130" evidence="1">
    <location>
        <begin position="28"/>
        <end position="140"/>
    </location>
</feature>
<evidence type="ECO:0000313" key="3">
    <source>
        <dbReference type="Proteomes" id="UP000539372"/>
    </source>
</evidence>
<feature type="signal peptide" evidence="1">
    <location>
        <begin position="1"/>
        <end position="27"/>
    </location>
</feature>
<dbReference type="RefSeq" id="WP_169626769.1">
    <property type="nucleotide sequence ID" value="NZ_JABBNT010000005.1"/>
</dbReference>
<name>A0A7Y0E4V0_9PROT</name>
<evidence type="ECO:0000256" key="1">
    <source>
        <dbReference type="SAM" id="SignalP"/>
    </source>
</evidence>
<comment type="caution">
    <text evidence="2">The sequence shown here is derived from an EMBL/GenBank/DDBJ whole genome shotgun (WGS) entry which is preliminary data.</text>
</comment>
<keyword evidence="3" id="KW-1185">Reference proteome</keyword>
<dbReference type="EMBL" id="JABBNT010000005">
    <property type="protein sequence ID" value="NMM46411.1"/>
    <property type="molecule type" value="Genomic_DNA"/>
</dbReference>
<organism evidence="2 3">
    <name type="scientific">Pacificispira spongiicola</name>
    <dbReference type="NCBI Taxonomy" id="2729598"/>
    <lineage>
        <taxon>Bacteria</taxon>
        <taxon>Pseudomonadati</taxon>
        <taxon>Pseudomonadota</taxon>
        <taxon>Alphaproteobacteria</taxon>
        <taxon>Rhodospirillales</taxon>
        <taxon>Rhodospirillaceae</taxon>
        <taxon>Pacificispira</taxon>
    </lineage>
</organism>
<dbReference type="AlphaFoldDB" id="A0A7Y0E4V0"/>
<dbReference type="Proteomes" id="UP000539372">
    <property type="component" value="Unassembled WGS sequence"/>
</dbReference>
<dbReference type="Pfam" id="PF09923">
    <property type="entry name" value="DUF2155"/>
    <property type="match status" value="1"/>
</dbReference>